<dbReference type="FunFam" id="3.30.160.60:FF:000478">
    <property type="entry name" value="Zinc finger protein 133"/>
    <property type="match status" value="1"/>
</dbReference>
<dbReference type="EMBL" id="AXCN02000213">
    <property type="status" value="NOT_ANNOTATED_CDS"/>
    <property type="molecule type" value="Genomic_DNA"/>
</dbReference>
<dbReference type="EnsemblMetazoa" id="AFAF019687-RA">
    <property type="protein sequence ID" value="AFAF019687-PA"/>
    <property type="gene ID" value="AFAF019687"/>
</dbReference>
<evidence type="ECO:0000256" key="3">
    <source>
        <dbReference type="ARBA" id="ARBA00022737"/>
    </source>
</evidence>
<comment type="subcellular location">
    <subcellularLocation>
        <location evidence="1">Nucleus</location>
    </subcellularLocation>
</comment>
<keyword evidence="4 9" id="KW-0863">Zinc-finger</keyword>
<reference evidence="12" key="1">
    <citation type="submission" date="2014-01" db="EMBL/GenBank/DDBJ databases">
        <title>The Genome Sequence of Anopheles farauti FAR1 (V2).</title>
        <authorList>
            <consortium name="The Broad Institute Genomics Platform"/>
            <person name="Neafsey D.E."/>
            <person name="Besansky N."/>
            <person name="Howell P."/>
            <person name="Walton C."/>
            <person name="Young S.K."/>
            <person name="Zeng Q."/>
            <person name="Gargeya S."/>
            <person name="Fitzgerald M."/>
            <person name="Haas B."/>
            <person name="Abouelleil A."/>
            <person name="Allen A.W."/>
            <person name="Alvarado L."/>
            <person name="Arachchi H.M."/>
            <person name="Berlin A.M."/>
            <person name="Chapman S.B."/>
            <person name="Gainer-Dewar J."/>
            <person name="Goldberg J."/>
            <person name="Griggs A."/>
            <person name="Gujja S."/>
            <person name="Hansen M."/>
            <person name="Howarth C."/>
            <person name="Imamovic A."/>
            <person name="Ireland A."/>
            <person name="Larimer J."/>
            <person name="McCowan C."/>
            <person name="Murphy C."/>
            <person name="Pearson M."/>
            <person name="Poon T.W."/>
            <person name="Priest M."/>
            <person name="Roberts A."/>
            <person name="Saif S."/>
            <person name="Shea T."/>
            <person name="Sisk P."/>
            <person name="Sykes S."/>
            <person name="Wortman J."/>
            <person name="Nusbaum C."/>
            <person name="Birren B."/>
        </authorList>
    </citation>
    <scope>NUCLEOTIDE SEQUENCE [LARGE SCALE GENOMIC DNA]</scope>
    <source>
        <strain evidence="12">FAR1</strain>
    </source>
</reference>
<feature type="domain" description="C2H2-type" evidence="10">
    <location>
        <begin position="351"/>
        <end position="378"/>
    </location>
</feature>
<dbReference type="PROSITE" id="PS50157">
    <property type="entry name" value="ZINC_FINGER_C2H2_2"/>
    <property type="match status" value="9"/>
</dbReference>
<keyword evidence="8" id="KW-0539">Nucleus</keyword>
<keyword evidence="12" id="KW-1185">Reference proteome</keyword>
<dbReference type="AlphaFoldDB" id="A0A182QYY4"/>
<dbReference type="FunFam" id="3.30.160.60:FF:000176">
    <property type="entry name" value="zinc finger protein 70"/>
    <property type="match status" value="1"/>
</dbReference>
<dbReference type="PANTHER" id="PTHR24376">
    <property type="entry name" value="ZINC FINGER PROTEIN"/>
    <property type="match status" value="1"/>
</dbReference>
<dbReference type="GO" id="GO:0001228">
    <property type="term" value="F:DNA-binding transcription activator activity, RNA polymerase II-specific"/>
    <property type="evidence" value="ECO:0007669"/>
    <property type="project" value="TreeGrafter"/>
</dbReference>
<accession>A0A182QYY4</accession>
<evidence type="ECO:0000256" key="7">
    <source>
        <dbReference type="ARBA" id="ARBA00023163"/>
    </source>
</evidence>
<dbReference type="InterPro" id="IPR013087">
    <property type="entry name" value="Znf_C2H2_type"/>
</dbReference>
<evidence type="ECO:0000256" key="2">
    <source>
        <dbReference type="ARBA" id="ARBA00022723"/>
    </source>
</evidence>
<proteinExistence type="predicted"/>
<sequence>MPPEAGETIELTERTCRLCLGNQEELMQMESSLTPNEKTNIIERLLKINLDSNWPFQSACHKCIMKVQLIENIRVHFEEKNRFFDVMFTQYKRIHYPQRRSPNKGTIQEDSNSSSEYVIESVVVEKPDLEDVPPDVLLKEADENLDMIIKQEELDHEPLEMYENFMLDEDALVEEDKDEMEDSMVEEFIEEHIVEMDNEHEQIDPSAAIASEQQSNEVYEMQEELDESIYEEDGFYDSSINRCQLCLDTFQSDSQLQTHLEETHKDVLPFHCSKCLLYIDEIGEVNVHLISHQYAYGCLYCSQRYNSEELLQKHNQTCCKYRCQYCTAEFEIMAHLNAHKKLHKAQQRALNKCKSCGKTFSMSSNLQRHLRTHRACKLDHMERKKRTRALAQEQKAEMESKNFEVLMRNLRVCQVCNEKFESNCYLARHIEREHSEFSFPLYGCDICPKKFTAFDKCIRHRAYHRRSVKKPDAPSNGKKPEGRPMCKICNKEFRMDSQLLRHLSEDHALSLELFECDQCARKFSTELKLRKHQYNSHRTNKTLYVCSHCGQKFEKKLTLKDHETKHLGTPAYRCELCDKQFIHKHSLDRHALVHSDEKQFSCDFCEKKFKRNTALVIHRRIHTGEKPYHCEPCNMRFIDSSTLIKHRQRQHPKQE</sequence>
<evidence type="ECO:0000259" key="10">
    <source>
        <dbReference type="PROSITE" id="PS50157"/>
    </source>
</evidence>
<dbReference type="STRING" id="69004.A0A182QYY4"/>
<organism evidence="11 12">
    <name type="scientific">Anopheles farauti</name>
    <dbReference type="NCBI Taxonomy" id="69004"/>
    <lineage>
        <taxon>Eukaryota</taxon>
        <taxon>Metazoa</taxon>
        <taxon>Ecdysozoa</taxon>
        <taxon>Arthropoda</taxon>
        <taxon>Hexapoda</taxon>
        <taxon>Insecta</taxon>
        <taxon>Pterygota</taxon>
        <taxon>Neoptera</taxon>
        <taxon>Endopterygota</taxon>
        <taxon>Diptera</taxon>
        <taxon>Nematocera</taxon>
        <taxon>Culicoidea</taxon>
        <taxon>Culicidae</taxon>
        <taxon>Anophelinae</taxon>
        <taxon>Anopheles</taxon>
    </lineage>
</organism>
<feature type="domain" description="C2H2-type" evidence="10">
    <location>
        <begin position="514"/>
        <end position="542"/>
    </location>
</feature>
<dbReference type="Gene3D" id="3.30.160.60">
    <property type="entry name" value="Classic Zinc Finger"/>
    <property type="match status" value="7"/>
</dbReference>
<feature type="domain" description="C2H2-type" evidence="10">
    <location>
        <begin position="628"/>
        <end position="655"/>
    </location>
</feature>
<dbReference type="FunFam" id="3.30.160.60:FF:000003">
    <property type="entry name" value="Zinc finger protein 3 homolog"/>
    <property type="match status" value="1"/>
</dbReference>
<evidence type="ECO:0000256" key="9">
    <source>
        <dbReference type="PROSITE-ProRule" id="PRU00042"/>
    </source>
</evidence>
<feature type="domain" description="C2H2-type" evidence="10">
    <location>
        <begin position="600"/>
        <end position="627"/>
    </location>
</feature>
<keyword evidence="3" id="KW-0677">Repeat</keyword>
<dbReference type="GO" id="GO:0000978">
    <property type="term" value="F:RNA polymerase II cis-regulatory region sequence-specific DNA binding"/>
    <property type="evidence" value="ECO:0007669"/>
    <property type="project" value="TreeGrafter"/>
</dbReference>
<evidence type="ECO:0000256" key="8">
    <source>
        <dbReference type="ARBA" id="ARBA00023242"/>
    </source>
</evidence>
<evidence type="ECO:0000256" key="4">
    <source>
        <dbReference type="ARBA" id="ARBA00022771"/>
    </source>
</evidence>
<dbReference type="PROSITE" id="PS00028">
    <property type="entry name" value="ZINC_FINGER_C2H2_1"/>
    <property type="match status" value="10"/>
</dbReference>
<feature type="domain" description="C2H2-type" evidence="10">
    <location>
        <begin position="544"/>
        <end position="571"/>
    </location>
</feature>
<keyword evidence="5" id="KW-0862">Zinc</keyword>
<dbReference type="SMART" id="SM00355">
    <property type="entry name" value="ZnF_C2H2"/>
    <property type="match status" value="13"/>
</dbReference>
<keyword evidence="2" id="KW-0479">Metal-binding</keyword>
<feature type="domain" description="C2H2-type" evidence="10">
    <location>
        <begin position="241"/>
        <end position="269"/>
    </location>
</feature>
<feature type="domain" description="C2H2-type" evidence="10">
    <location>
        <begin position="484"/>
        <end position="508"/>
    </location>
</feature>
<dbReference type="GO" id="GO:0008270">
    <property type="term" value="F:zinc ion binding"/>
    <property type="evidence" value="ECO:0007669"/>
    <property type="project" value="UniProtKB-KW"/>
</dbReference>
<dbReference type="Proteomes" id="UP000075886">
    <property type="component" value="Unassembled WGS sequence"/>
</dbReference>
<dbReference type="VEuPathDB" id="VectorBase:AFAF019687"/>
<name>A0A182QYY4_9DIPT</name>
<dbReference type="Pfam" id="PF13912">
    <property type="entry name" value="zf-C2H2_6"/>
    <property type="match status" value="2"/>
</dbReference>
<dbReference type="Pfam" id="PF00096">
    <property type="entry name" value="zf-C2H2"/>
    <property type="match status" value="3"/>
</dbReference>
<reference evidence="11" key="2">
    <citation type="submission" date="2020-05" db="UniProtKB">
        <authorList>
            <consortium name="EnsemblMetazoa"/>
        </authorList>
    </citation>
    <scope>IDENTIFICATION</scope>
    <source>
        <strain evidence="11">FAR1</strain>
    </source>
</reference>
<dbReference type="PANTHER" id="PTHR24376:SF235">
    <property type="entry name" value="C2H2-TYPE DOMAIN-CONTAINING PROTEIN"/>
    <property type="match status" value="1"/>
</dbReference>
<evidence type="ECO:0000313" key="12">
    <source>
        <dbReference type="Proteomes" id="UP000075886"/>
    </source>
</evidence>
<dbReference type="InterPro" id="IPR036236">
    <property type="entry name" value="Znf_C2H2_sf"/>
</dbReference>
<feature type="domain" description="C2H2-type" evidence="10">
    <location>
        <begin position="572"/>
        <end position="599"/>
    </location>
</feature>
<dbReference type="Pfam" id="PF12874">
    <property type="entry name" value="zf-met"/>
    <property type="match status" value="2"/>
</dbReference>
<evidence type="ECO:0000256" key="5">
    <source>
        <dbReference type="ARBA" id="ARBA00022833"/>
    </source>
</evidence>
<keyword evidence="6" id="KW-0805">Transcription regulation</keyword>
<feature type="domain" description="C2H2-type" evidence="10">
    <location>
        <begin position="321"/>
        <end position="348"/>
    </location>
</feature>
<protein>
    <recommendedName>
        <fullName evidence="10">C2H2-type domain-containing protein</fullName>
    </recommendedName>
</protein>
<evidence type="ECO:0000313" key="11">
    <source>
        <dbReference type="EnsemblMetazoa" id="AFAF019687-PA"/>
    </source>
</evidence>
<dbReference type="SUPFAM" id="SSF57667">
    <property type="entry name" value="beta-beta-alpha zinc fingers"/>
    <property type="match status" value="5"/>
</dbReference>
<evidence type="ECO:0000256" key="1">
    <source>
        <dbReference type="ARBA" id="ARBA00004123"/>
    </source>
</evidence>
<keyword evidence="7" id="KW-0804">Transcription</keyword>
<dbReference type="GO" id="GO:0005634">
    <property type="term" value="C:nucleus"/>
    <property type="evidence" value="ECO:0007669"/>
    <property type="project" value="UniProtKB-SubCell"/>
</dbReference>
<evidence type="ECO:0000256" key="6">
    <source>
        <dbReference type="ARBA" id="ARBA00023015"/>
    </source>
</evidence>